<dbReference type="PROSITE" id="PS51724">
    <property type="entry name" value="SPOR"/>
    <property type="match status" value="1"/>
</dbReference>
<evidence type="ECO:0000259" key="2">
    <source>
        <dbReference type="PROSITE" id="PS51724"/>
    </source>
</evidence>
<gene>
    <name evidence="3" type="ORF">THMIRHAM_15120</name>
</gene>
<keyword evidence="1" id="KW-1133">Transmembrane helix</keyword>
<evidence type="ECO:0000313" key="3">
    <source>
        <dbReference type="EMBL" id="BCN93727.1"/>
    </source>
</evidence>
<dbReference type="Proteomes" id="UP001054820">
    <property type="component" value="Chromosome"/>
</dbReference>
<dbReference type="InterPro" id="IPR007730">
    <property type="entry name" value="SPOR-like_dom"/>
</dbReference>
<keyword evidence="1" id="KW-0472">Membrane</keyword>
<accession>A0ABM7MEA1</accession>
<feature type="transmembrane region" description="Helical" evidence="1">
    <location>
        <begin position="9"/>
        <end position="27"/>
    </location>
</feature>
<protein>
    <recommendedName>
        <fullName evidence="2">SPOR domain-containing protein</fullName>
    </recommendedName>
</protein>
<dbReference type="InterPro" id="IPR052521">
    <property type="entry name" value="Cell_div_SPOR-domain"/>
</dbReference>
<organism evidence="3 4">
    <name type="scientific">Thiomicrorhabdus immobilis</name>
    <dbReference type="NCBI Taxonomy" id="2791037"/>
    <lineage>
        <taxon>Bacteria</taxon>
        <taxon>Pseudomonadati</taxon>
        <taxon>Pseudomonadota</taxon>
        <taxon>Gammaproteobacteria</taxon>
        <taxon>Thiotrichales</taxon>
        <taxon>Piscirickettsiaceae</taxon>
        <taxon>Thiomicrorhabdus</taxon>
    </lineage>
</organism>
<dbReference type="Pfam" id="PF05036">
    <property type="entry name" value="SPOR"/>
    <property type="match status" value="1"/>
</dbReference>
<dbReference type="SUPFAM" id="SSF110997">
    <property type="entry name" value="Sporulation related repeat"/>
    <property type="match status" value="1"/>
</dbReference>
<dbReference type="EMBL" id="AP024202">
    <property type="protein sequence ID" value="BCN93727.1"/>
    <property type="molecule type" value="Genomic_DNA"/>
</dbReference>
<keyword evidence="4" id="KW-1185">Reference proteome</keyword>
<name>A0ABM7MEA1_9GAMM</name>
<feature type="domain" description="SPOR" evidence="2">
    <location>
        <begin position="113"/>
        <end position="189"/>
    </location>
</feature>
<proteinExistence type="predicted"/>
<dbReference type="RefSeq" id="WP_237261060.1">
    <property type="nucleotide sequence ID" value="NZ_AP024202.1"/>
</dbReference>
<dbReference type="PANTHER" id="PTHR38687">
    <property type="entry name" value="CELL DIVISION PROTEIN DEDD-RELATED"/>
    <property type="match status" value="1"/>
</dbReference>
<dbReference type="PANTHER" id="PTHR38687:SF1">
    <property type="entry name" value="CELL DIVISION PROTEIN DEDD"/>
    <property type="match status" value="1"/>
</dbReference>
<keyword evidence="1" id="KW-0812">Transmembrane</keyword>
<sequence length="190" mass="21501">MDSVSKNRLIGAAIWLGLLVIIVPQWYSKPVNFVPEGFQKTEVKSTLPIVEHAYRLPNGDDKPLTNGQAQNLNSASKEALSSDIETKTVDTQVDSQQALHDKISQLDKVSDNEKYKGQWIVRLIAFSDIKEANELLGQLDSEYDVYIKYYEKSKIYSVRTGPYISKAKAEKDKLKLDKMLHTKSEVVQLP</sequence>
<dbReference type="Gene3D" id="3.30.70.1070">
    <property type="entry name" value="Sporulation related repeat"/>
    <property type="match status" value="1"/>
</dbReference>
<evidence type="ECO:0000313" key="4">
    <source>
        <dbReference type="Proteomes" id="UP001054820"/>
    </source>
</evidence>
<dbReference type="InterPro" id="IPR036680">
    <property type="entry name" value="SPOR-like_sf"/>
</dbReference>
<evidence type="ECO:0000256" key="1">
    <source>
        <dbReference type="SAM" id="Phobius"/>
    </source>
</evidence>
<reference evidence="3" key="1">
    <citation type="journal article" date="2022" name="Arch. Microbiol.">
        <title>Thiomicrorhabdus immobilis sp. nov., a mesophilic sulfur-oxidizing bacterium isolated from sediment of a brackish lake in northern Japan.</title>
        <authorList>
            <person name="Kojima H."/>
            <person name="Mochizuki J."/>
            <person name="Kanda M."/>
            <person name="Watanabe T."/>
            <person name="Fukui M."/>
        </authorList>
    </citation>
    <scope>NUCLEOTIDE SEQUENCE</scope>
    <source>
        <strain evidence="3">Am19</strain>
    </source>
</reference>